<gene>
    <name evidence="2" type="ORF">HU200_033346</name>
</gene>
<protein>
    <submittedName>
        <fullName evidence="2">Uncharacterized protein</fullName>
    </submittedName>
</protein>
<sequence>MEPQQLGHSAPLRRRKLAIPRNLLEPRVGASMAANGAAAAPPQAPAPPARRGEGVAAPRGLELAADAVLCCFMVALLVCKATSAAFMAARRVCGRHSGAAAVAEELFVKTLKALVLLLLFTLFSQRLLVHLRGRKEDREVPVSDFIIGPGRGRQGALHGYVTAHVLFVSFMSMMVGILLFTLAPAKESYTARVGYMVGDTGCFFYCVTFCIGLYQKLLVKLRSTYAKLKEA</sequence>
<evidence type="ECO:0000313" key="3">
    <source>
        <dbReference type="Proteomes" id="UP000636709"/>
    </source>
</evidence>
<accession>A0A835BMV9</accession>
<evidence type="ECO:0000256" key="1">
    <source>
        <dbReference type="SAM" id="Phobius"/>
    </source>
</evidence>
<evidence type="ECO:0000313" key="2">
    <source>
        <dbReference type="EMBL" id="KAF8702008.1"/>
    </source>
</evidence>
<comment type="caution">
    <text evidence="2">The sequence shown here is derived from an EMBL/GenBank/DDBJ whole genome shotgun (WGS) entry which is preliminary data.</text>
</comment>
<keyword evidence="1" id="KW-0812">Transmembrane</keyword>
<feature type="transmembrane region" description="Helical" evidence="1">
    <location>
        <begin position="195"/>
        <end position="214"/>
    </location>
</feature>
<keyword evidence="3" id="KW-1185">Reference proteome</keyword>
<feature type="transmembrane region" description="Helical" evidence="1">
    <location>
        <begin position="161"/>
        <end position="183"/>
    </location>
</feature>
<proteinExistence type="predicted"/>
<organism evidence="2 3">
    <name type="scientific">Digitaria exilis</name>
    <dbReference type="NCBI Taxonomy" id="1010633"/>
    <lineage>
        <taxon>Eukaryota</taxon>
        <taxon>Viridiplantae</taxon>
        <taxon>Streptophyta</taxon>
        <taxon>Embryophyta</taxon>
        <taxon>Tracheophyta</taxon>
        <taxon>Spermatophyta</taxon>
        <taxon>Magnoliopsida</taxon>
        <taxon>Liliopsida</taxon>
        <taxon>Poales</taxon>
        <taxon>Poaceae</taxon>
        <taxon>PACMAD clade</taxon>
        <taxon>Panicoideae</taxon>
        <taxon>Panicodae</taxon>
        <taxon>Paniceae</taxon>
        <taxon>Anthephorinae</taxon>
        <taxon>Digitaria</taxon>
    </lineage>
</organism>
<dbReference type="AlphaFoldDB" id="A0A835BMV9"/>
<keyword evidence="1" id="KW-0472">Membrane</keyword>
<dbReference type="Proteomes" id="UP000636709">
    <property type="component" value="Unassembled WGS sequence"/>
</dbReference>
<dbReference type="EMBL" id="JACEFO010001795">
    <property type="protein sequence ID" value="KAF8702008.1"/>
    <property type="molecule type" value="Genomic_DNA"/>
</dbReference>
<feature type="transmembrane region" description="Helical" evidence="1">
    <location>
        <begin position="67"/>
        <end position="90"/>
    </location>
</feature>
<name>A0A835BMV9_9POAL</name>
<keyword evidence="1" id="KW-1133">Transmembrane helix</keyword>
<reference evidence="2" key="1">
    <citation type="submission" date="2020-07" db="EMBL/GenBank/DDBJ databases">
        <title>Genome sequence and genetic diversity analysis of an under-domesticated orphan crop, white fonio (Digitaria exilis).</title>
        <authorList>
            <person name="Bennetzen J.L."/>
            <person name="Chen S."/>
            <person name="Ma X."/>
            <person name="Wang X."/>
            <person name="Yssel A.E.J."/>
            <person name="Chaluvadi S.R."/>
            <person name="Johnson M."/>
            <person name="Gangashetty P."/>
            <person name="Hamidou F."/>
            <person name="Sanogo M.D."/>
            <person name="Zwaenepoel A."/>
            <person name="Wallace J."/>
            <person name="Van De Peer Y."/>
            <person name="Van Deynze A."/>
        </authorList>
    </citation>
    <scope>NUCLEOTIDE SEQUENCE</scope>
    <source>
        <tissue evidence="2">Leaves</tissue>
    </source>
</reference>